<evidence type="ECO:0000313" key="1">
    <source>
        <dbReference type="EMBL" id="KAH9309889.1"/>
    </source>
</evidence>
<evidence type="ECO:0000313" key="2">
    <source>
        <dbReference type="Proteomes" id="UP000824469"/>
    </source>
</evidence>
<feature type="non-terminal residue" evidence="1">
    <location>
        <position position="116"/>
    </location>
</feature>
<dbReference type="EMBL" id="JAHRHJ020000007">
    <property type="protein sequence ID" value="KAH9309889.1"/>
    <property type="molecule type" value="Genomic_DNA"/>
</dbReference>
<reference evidence="1 2" key="1">
    <citation type="journal article" date="2021" name="Nat. Plants">
        <title>The Taxus genome provides insights into paclitaxel biosynthesis.</title>
        <authorList>
            <person name="Xiong X."/>
            <person name="Gou J."/>
            <person name="Liao Q."/>
            <person name="Li Y."/>
            <person name="Zhou Q."/>
            <person name="Bi G."/>
            <person name="Li C."/>
            <person name="Du R."/>
            <person name="Wang X."/>
            <person name="Sun T."/>
            <person name="Guo L."/>
            <person name="Liang H."/>
            <person name="Lu P."/>
            <person name="Wu Y."/>
            <person name="Zhang Z."/>
            <person name="Ro D.K."/>
            <person name="Shang Y."/>
            <person name="Huang S."/>
            <person name="Yan J."/>
        </authorList>
    </citation>
    <scope>NUCLEOTIDE SEQUENCE [LARGE SCALE GENOMIC DNA]</scope>
    <source>
        <strain evidence="1">Ta-2019</strain>
    </source>
</reference>
<organism evidence="1 2">
    <name type="scientific">Taxus chinensis</name>
    <name type="common">Chinese yew</name>
    <name type="synonym">Taxus wallichiana var. chinensis</name>
    <dbReference type="NCBI Taxonomy" id="29808"/>
    <lineage>
        <taxon>Eukaryota</taxon>
        <taxon>Viridiplantae</taxon>
        <taxon>Streptophyta</taxon>
        <taxon>Embryophyta</taxon>
        <taxon>Tracheophyta</taxon>
        <taxon>Spermatophyta</taxon>
        <taxon>Pinopsida</taxon>
        <taxon>Pinidae</taxon>
        <taxon>Conifers II</taxon>
        <taxon>Cupressales</taxon>
        <taxon>Taxaceae</taxon>
        <taxon>Taxus</taxon>
    </lineage>
</organism>
<proteinExistence type="predicted"/>
<dbReference type="AlphaFoldDB" id="A0AA38KWG0"/>
<sequence length="116" mass="13571">MEEVNEDVSNESWAHMDHIFNHILEEKQEDSSNEDKNEPMEISEELFIQVILKAAEETEDPQLNLELLNHAMDIQDKYESICASYFGRPIFDVEMEQLDNLDDFHNNSVDENGHES</sequence>
<protein>
    <submittedName>
        <fullName evidence="1">Uncharacterized protein</fullName>
    </submittedName>
</protein>
<feature type="non-terminal residue" evidence="1">
    <location>
        <position position="1"/>
    </location>
</feature>
<dbReference type="Proteomes" id="UP000824469">
    <property type="component" value="Unassembled WGS sequence"/>
</dbReference>
<accession>A0AA38KWG0</accession>
<comment type="caution">
    <text evidence="1">The sequence shown here is derived from an EMBL/GenBank/DDBJ whole genome shotgun (WGS) entry which is preliminary data.</text>
</comment>
<keyword evidence="2" id="KW-1185">Reference proteome</keyword>
<gene>
    <name evidence="1" type="ORF">KI387_037800</name>
</gene>
<name>A0AA38KWG0_TAXCH</name>